<dbReference type="AlphaFoldDB" id="A0A822YGG0"/>
<organism evidence="6 7">
    <name type="scientific">Nelumbo nucifera</name>
    <name type="common">Sacred lotus</name>
    <dbReference type="NCBI Taxonomy" id="4432"/>
    <lineage>
        <taxon>Eukaryota</taxon>
        <taxon>Viridiplantae</taxon>
        <taxon>Streptophyta</taxon>
        <taxon>Embryophyta</taxon>
        <taxon>Tracheophyta</taxon>
        <taxon>Spermatophyta</taxon>
        <taxon>Magnoliopsida</taxon>
        <taxon>Proteales</taxon>
        <taxon>Nelumbonaceae</taxon>
        <taxon>Nelumbo</taxon>
    </lineage>
</organism>
<evidence type="ECO:0000256" key="2">
    <source>
        <dbReference type="ARBA" id="ARBA00022525"/>
    </source>
</evidence>
<evidence type="ECO:0000256" key="5">
    <source>
        <dbReference type="SAM" id="SignalP"/>
    </source>
</evidence>
<gene>
    <name evidence="6" type="ORF">HUJ06_010501</name>
</gene>
<keyword evidence="7" id="KW-1185">Reference proteome</keyword>
<accession>A0A822YGG0</accession>
<dbReference type="EMBL" id="DUZY01000003">
    <property type="protein sequence ID" value="DAD31650.1"/>
    <property type="molecule type" value="Genomic_DNA"/>
</dbReference>
<dbReference type="PANTHER" id="PTHR33599:SF20">
    <property type="entry name" value="PROTEIN IDA"/>
    <property type="match status" value="1"/>
</dbReference>
<reference evidence="6 7" key="1">
    <citation type="journal article" date="2020" name="Mol. Biol. Evol.">
        <title>Distinct Expression and Methylation Patterns for Genes with Different Fates following a Single Whole-Genome Duplication in Flowering Plants.</title>
        <authorList>
            <person name="Shi T."/>
            <person name="Rahmani R.S."/>
            <person name="Gugger P.F."/>
            <person name="Wang M."/>
            <person name="Li H."/>
            <person name="Zhang Y."/>
            <person name="Li Z."/>
            <person name="Wang Q."/>
            <person name="Van de Peer Y."/>
            <person name="Marchal K."/>
            <person name="Chen J."/>
        </authorList>
    </citation>
    <scope>NUCLEOTIDE SEQUENCE [LARGE SCALE GENOMIC DNA]</scope>
    <source>
        <tissue evidence="6">Leaf</tissue>
    </source>
</reference>
<evidence type="ECO:0000256" key="3">
    <source>
        <dbReference type="ARBA" id="ARBA00022729"/>
    </source>
</evidence>
<keyword evidence="2" id="KW-0964">Secreted</keyword>
<dbReference type="PANTHER" id="PTHR33599">
    <property type="entry name" value="PROTEIN IDA-LIKE 5"/>
    <property type="match status" value="1"/>
</dbReference>
<proteinExistence type="predicted"/>
<feature type="region of interest" description="Disordered" evidence="4">
    <location>
        <begin position="69"/>
        <end position="93"/>
    </location>
</feature>
<evidence type="ECO:0000313" key="7">
    <source>
        <dbReference type="Proteomes" id="UP000607653"/>
    </source>
</evidence>
<sequence length="93" mass="10148">MASSPSSQARFLSCCLLFLLLLSGSCTANRPGGLVSLDRSSTNPENSIPRRQNYERSFRFRGELFNFFPKGTTTPPSGPSKRHNSVVASTPPN</sequence>
<feature type="chain" id="PRO_5032765602" evidence="5">
    <location>
        <begin position="29"/>
        <end position="93"/>
    </location>
</feature>
<comment type="caution">
    <text evidence="6">The sequence shown here is derived from an EMBL/GenBank/DDBJ whole genome shotgun (WGS) entry which is preliminary data.</text>
</comment>
<feature type="signal peptide" evidence="5">
    <location>
        <begin position="1"/>
        <end position="28"/>
    </location>
</feature>
<dbReference type="Proteomes" id="UP000607653">
    <property type="component" value="Unassembled WGS sequence"/>
</dbReference>
<name>A0A822YGG0_NELNU</name>
<dbReference type="GO" id="GO:0005576">
    <property type="term" value="C:extracellular region"/>
    <property type="evidence" value="ECO:0007669"/>
    <property type="project" value="UniProtKB-SubCell"/>
</dbReference>
<evidence type="ECO:0000256" key="1">
    <source>
        <dbReference type="ARBA" id="ARBA00004239"/>
    </source>
</evidence>
<evidence type="ECO:0000256" key="4">
    <source>
        <dbReference type="SAM" id="MobiDB-lite"/>
    </source>
</evidence>
<dbReference type="GO" id="GO:0010227">
    <property type="term" value="P:floral organ abscission"/>
    <property type="evidence" value="ECO:0007669"/>
    <property type="project" value="InterPro"/>
</dbReference>
<dbReference type="InterPro" id="IPR039639">
    <property type="entry name" value="IDA-like"/>
</dbReference>
<protein>
    <submittedName>
        <fullName evidence="6">Uncharacterized protein</fullName>
    </submittedName>
</protein>
<evidence type="ECO:0000313" key="6">
    <source>
        <dbReference type="EMBL" id="DAD31650.1"/>
    </source>
</evidence>
<comment type="subcellular location">
    <subcellularLocation>
        <location evidence="1">Secreted</location>
        <location evidence="1">Extracellular space</location>
    </subcellularLocation>
</comment>
<keyword evidence="3 5" id="KW-0732">Signal</keyword>